<evidence type="ECO:0000256" key="1">
    <source>
        <dbReference type="ARBA" id="ARBA00022729"/>
    </source>
</evidence>
<proteinExistence type="predicted"/>
<dbReference type="Gene3D" id="3.20.20.300">
    <property type="entry name" value="Glycoside hydrolase, family 3, N-terminal domain"/>
    <property type="match status" value="1"/>
</dbReference>
<dbReference type="InterPro" id="IPR001764">
    <property type="entry name" value="Glyco_hydro_3_N"/>
</dbReference>
<dbReference type="InterPro" id="IPR044993">
    <property type="entry name" value="BXL"/>
</dbReference>
<dbReference type="InterPro" id="IPR017853">
    <property type="entry name" value="GH"/>
</dbReference>
<dbReference type="SUPFAM" id="SSF51445">
    <property type="entry name" value="(Trans)glycosidases"/>
    <property type="match status" value="1"/>
</dbReference>
<dbReference type="GO" id="GO:0031222">
    <property type="term" value="P:arabinan catabolic process"/>
    <property type="evidence" value="ECO:0007669"/>
    <property type="project" value="TreeGrafter"/>
</dbReference>
<evidence type="ECO:0000256" key="2">
    <source>
        <dbReference type="ARBA" id="ARBA00022801"/>
    </source>
</evidence>
<accession>A0AAN9BMP1</accession>
<evidence type="ECO:0000256" key="4">
    <source>
        <dbReference type="SAM" id="SignalP"/>
    </source>
</evidence>
<dbReference type="InterPro" id="IPR036881">
    <property type="entry name" value="Glyco_hydro_3_C_sf"/>
</dbReference>
<dbReference type="InterPro" id="IPR026891">
    <property type="entry name" value="Fn3-like"/>
</dbReference>
<dbReference type="PANTHER" id="PTHR42721:SF42">
    <property type="entry name" value="FIBRONECTIN TYPE III-LIKE DOMAIN-CONTAINING PROTEIN"/>
    <property type="match status" value="1"/>
</dbReference>
<dbReference type="SMART" id="SM01217">
    <property type="entry name" value="Fn3_like"/>
    <property type="match status" value="1"/>
</dbReference>
<protein>
    <recommendedName>
        <fullName evidence="5">Fibronectin type III-like domain-containing protein</fullName>
    </recommendedName>
</protein>
<organism evidence="6 7">
    <name type="scientific">Littorina saxatilis</name>
    <dbReference type="NCBI Taxonomy" id="31220"/>
    <lineage>
        <taxon>Eukaryota</taxon>
        <taxon>Metazoa</taxon>
        <taxon>Spiralia</taxon>
        <taxon>Lophotrochozoa</taxon>
        <taxon>Mollusca</taxon>
        <taxon>Gastropoda</taxon>
        <taxon>Caenogastropoda</taxon>
        <taxon>Littorinimorpha</taxon>
        <taxon>Littorinoidea</taxon>
        <taxon>Littorinidae</taxon>
        <taxon>Littorina</taxon>
    </lineage>
</organism>
<dbReference type="EMBL" id="JBAMIC010000004">
    <property type="protein sequence ID" value="KAK7107946.1"/>
    <property type="molecule type" value="Genomic_DNA"/>
</dbReference>
<keyword evidence="2" id="KW-0378">Hydrolase</keyword>
<sequence length="754" mass="82942">MTSTWLYGTALLCMVFPTAHQSNSFRSWRSQSITKGDYPFLNASLPWAERVDDLVARLTLEEIQVQLSSGGGAPAPAIPRLGIGPYQWFSNCGRGDVGAPGNATAFPQAIGLAAAFSPDLRFRVAQATSIEQRAKHNDFVKQGLYSVHTGLSCFSPNIDLLRDPRWGRNQETPGEDPYMSGVHAQQFVRGIQGDHPRYVRVSAACKHFTAYGGPENIPVSRKSFNAEVSMRDLRMSFLPQYRMCVEAGTYSIYTTFNAINGVPAVGNKWLLTDVLRNEWNFTGYVSSESGAIENALKSFHYANNTVDIAAVCFNAGCNLDFPGGEKHPAYMSLVDAVKQGKVKESFVREQAKALFNTRMRLGEFDPPEMNPYTQIDPEAVVESAEHQALALEATLKSFVLLKNDGVLPFSKPWDTIGVVGPMANDTHQLTGDYSANTDPSYVTSPLDGLRKLTSVVQFASGCDSNVCNNYNSAAVRNTVTGTQVNFVVLGTGQSIEAEGHDRPDMEFAGHQKQVLLDTLETAPNTPLVLLLYSASPVNITTFADDPRVRAIVQGFLPAQAAGTALTHLLLNDLPGAVPAGRLPYTWPALASQIPPMVNYSMAGRTYRYFQGDPLYPFGYGLSYVTFTYLGLRYDKVVQAGHNMTGAVSLTNHGHVEADEAVQVYISWTDKLLPAPKLQLAWFDRVTIKSRDTIHVNFTVDARQMALWFYDGWEVRAGDMMLYVGGQQPNQKRQVPSNVIAGRFTIQGSMYMGKY</sequence>
<dbReference type="InterPro" id="IPR036962">
    <property type="entry name" value="Glyco_hydro_3_N_sf"/>
</dbReference>
<comment type="caution">
    <text evidence="6">The sequence shown here is derived from an EMBL/GenBank/DDBJ whole genome shotgun (WGS) entry which is preliminary data.</text>
</comment>
<keyword evidence="3" id="KW-0326">Glycosidase</keyword>
<reference evidence="6 7" key="1">
    <citation type="submission" date="2024-02" db="EMBL/GenBank/DDBJ databases">
        <title>Chromosome-scale genome assembly of the rough periwinkle Littorina saxatilis.</title>
        <authorList>
            <person name="De Jode A."/>
            <person name="Faria R."/>
            <person name="Formenti G."/>
            <person name="Sims Y."/>
            <person name="Smith T.P."/>
            <person name="Tracey A."/>
            <person name="Wood J.M.D."/>
            <person name="Zagrodzka Z.B."/>
            <person name="Johannesson K."/>
            <person name="Butlin R.K."/>
            <person name="Leder E.H."/>
        </authorList>
    </citation>
    <scope>NUCLEOTIDE SEQUENCE [LARGE SCALE GENOMIC DNA]</scope>
    <source>
        <strain evidence="6">Snail1</strain>
        <tissue evidence="6">Muscle</tissue>
    </source>
</reference>
<feature type="domain" description="Fibronectin type III-like" evidence="5">
    <location>
        <begin position="659"/>
        <end position="727"/>
    </location>
</feature>
<dbReference type="Gene3D" id="2.60.40.10">
    <property type="entry name" value="Immunoglobulins"/>
    <property type="match status" value="1"/>
</dbReference>
<gene>
    <name evidence="6" type="ORF">V1264_015771</name>
</gene>
<dbReference type="Gene3D" id="3.40.50.1700">
    <property type="entry name" value="Glycoside hydrolase family 3 C-terminal domain"/>
    <property type="match status" value="1"/>
</dbReference>
<dbReference type="PRINTS" id="PR00133">
    <property type="entry name" value="GLHYDRLASE3"/>
</dbReference>
<dbReference type="Pfam" id="PF00933">
    <property type="entry name" value="Glyco_hydro_3"/>
    <property type="match status" value="1"/>
</dbReference>
<keyword evidence="7" id="KW-1185">Reference proteome</keyword>
<evidence type="ECO:0000259" key="5">
    <source>
        <dbReference type="SMART" id="SM01217"/>
    </source>
</evidence>
<dbReference type="SUPFAM" id="SSF52279">
    <property type="entry name" value="Beta-D-glucan exohydrolase, C-terminal domain"/>
    <property type="match status" value="1"/>
</dbReference>
<evidence type="ECO:0000256" key="3">
    <source>
        <dbReference type="ARBA" id="ARBA00023295"/>
    </source>
</evidence>
<name>A0AAN9BMP1_9CAEN</name>
<dbReference type="AlphaFoldDB" id="A0AAN9BMP1"/>
<dbReference type="Pfam" id="PF01915">
    <property type="entry name" value="Glyco_hydro_3_C"/>
    <property type="match status" value="1"/>
</dbReference>
<dbReference type="GO" id="GO:0009044">
    <property type="term" value="F:xylan 1,4-beta-xylosidase activity"/>
    <property type="evidence" value="ECO:0007669"/>
    <property type="project" value="InterPro"/>
</dbReference>
<feature type="signal peptide" evidence="4">
    <location>
        <begin position="1"/>
        <end position="21"/>
    </location>
</feature>
<feature type="chain" id="PRO_5042985520" description="Fibronectin type III-like domain-containing protein" evidence="4">
    <location>
        <begin position="22"/>
        <end position="754"/>
    </location>
</feature>
<dbReference type="GO" id="GO:0045493">
    <property type="term" value="P:xylan catabolic process"/>
    <property type="evidence" value="ECO:0007669"/>
    <property type="project" value="InterPro"/>
</dbReference>
<dbReference type="Pfam" id="PF14310">
    <property type="entry name" value="Fn3-like"/>
    <property type="match status" value="1"/>
</dbReference>
<dbReference type="InterPro" id="IPR013783">
    <property type="entry name" value="Ig-like_fold"/>
</dbReference>
<dbReference type="Proteomes" id="UP001374579">
    <property type="component" value="Unassembled WGS sequence"/>
</dbReference>
<dbReference type="InterPro" id="IPR002772">
    <property type="entry name" value="Glyco_hydro_3_C"/>
</dbReference>
<keyword evidence="1 4" id="KW-0732">Signal</keyword>
<evidence type="ECO:0000313" key="6">
    <source>
        <dbReference type="EMBL" id="KAK7107946.1"/>
    </source>
</evidence>
<evidence type="ECO:0000313" key="7">
    <source>
        <dbReference type="Proteomes" id="UP001374579"/>
    </source>
</evidence>
<dbReference type="PANTHER" id="PTHR42721">
    <property type="entry name" value="SUGAR HYDROLASE-RELATED"/>
    <property type="match status" value="1"/>
</dbReference>
<dbReference type="GO" id="GO:0046556">
    <property type="term" value="F:alpha-L-arabinofuranosidase activity"/>
    <property type="evidence" value="ECO:0007669"/>
    <property type="project" value="TreeGrafter"/>
</dbReference>